<keyword evidence="4 5" id="KW-0732">Signal</keyword>
<evidence type="ECO:0000256" key="2">
    <source>
        <dbReference type="ARBA" id="ARBA00008520"/>
    </source>
</evidence>
<dbReference type="EMBL" id="CADCTC010000176">
    <property type="protein sequence ID" value="CAA9271073.1"/>
    <property type="molecule type" value="Genomic_DNA"/>
</dbReference>
<evidence type="ECO:0000256" key="1">
    <source>
        <dbReference type="ARBA" id="ARBA00004196"/>
    </source>
</evidence>
<dbReference type="Pfam" id="PF13416">
    <property type="entry name" value="SBP_bac_8"/>
    <property type="match status" value="1"/>
</dbReference>
<dbReference type="PANTHER" id="PTHR43649">
    <property type="entry name" value="ARABINOSE-BINDING PROTEIN-RELATED"/>
    <property type="match status" value="1"/>
</dbReference>
<evidence type="ECO:0000256" key="3">
    <source>
        <dbReference type="ARBA" id="ARBA00022448"/>
    </source>
</evidence>
<dbReference type="InterPro" id="IPR050490">
    <property type="entry name" value="Bact_solute-bd_prot1"/>
</dbReference>
<comment type="subcellular location">
    <subcellularLocation>
        <location evidence="1">Cell envelope</location>
    </subcellularLocation>
</comment>
<feature type="signal peptide" evidence="5">
    <location>
        <begin position="1"/>
        <end position="25"/>
    </location>
</feature>
<organism evidence="6">
    <name type="scientific">uncultured Chloroflexota bacterium</name>
    <dbReference type="NCBI Taxonomy" id="166587"/>
    <lineage>
        <taxon>Bacteria</taxon>
        <taxon>Bacillati</taxon>
        <taxon>Chloroflexota</taxon>
        <taxon>environmental samples</taxon>
    </lineage>
</organism>
<dbReference type="GO" id="GO:0030313">
    <property type="term" value="C:cell envelope"/>
    <property type="evidence" value="ECO:0007669"/>
    <property type="project" value="UniProtKB-SubCell"/>
</dbReference>
<dbReference type="InterPro" id="IPR006059">
    <property type="entry name" value="SBP"/>
</dbReference>
<protein>
    <submittedName>
        <fullName evidence="6">N-Acetyl-D-glucosamine ABC transport system, sugar-binding protein</fullName>
    </submittedName>
</protein>
<name>A0A6J4JA19_9CHLR</name>
<dbReference type="Gene3D" id="3.40.190.10">
    <property type="entry name" value="Periplasmic binding protein-like II"/>
    <property type="match status" value="1"/>
</dbReference>
<feature type="chain" id="PRO_5027005794" evidence="5">
    <location>
        <begin position="26"/>
        <end position="473"/>
    </location>
</feature>
<keyword evidence="3" id="KW-0813">Transport</keyword>
<evidence type="ECO:0000256" key="5">
    <source>
        <dbReference type="SAM" id="SignalP"/>
    </source>
</evidence>
<gene>
    <name evidence="6" type="ORF">AVDCRST_MAG77-3165</name>
</gene>
<accession>A0A6J4JA19</accession>
<evidence type="ECO:0000256" key="4">
    <source>
        <dbReference type="ARBA" id="ARBA00022729"/>
    </source>
</evidence>
<dbReference type="PROSITE" id="PS51257">
    <property type="entry name" value="PROKAR_LIPOPROTEIN"/>
    <property type="match status" value="1"/>
</dbReference>
<reference evidence="6" key="1">
    <citation type="submission" date="2020-02" db="EMBL/GenBank/DDBJ databases">
        <authorList>
            <person name="Meier V. D."/>
        </authorList>
    </citation>
    <scope>NUCLEOTIDE SEQUENCE</scope>
    <source>
        <strain evidence="6">AVDCRST_MAG77</strain>
    </source>
</reference>
<evidence type="ECO:0000313" key="6">
    <source>
        <dbReference type="EMBL" id="CAA9271073.1"/>
    </source>
</evidence>
<proteinExistence type="inferred from homology"/>
<sequence length="473" mass="52168">MNTLTRRRLASLAVAPAVGALAACAQSGSTPASNGGASGPAGAVRGKLTWLVRGNQNENDWQQNVALPKMKELHPQVEIELVVASPDVAWDEKVFSLHAGGTPPDVHNGIVGTFIQLYAQDKLLELTPLVARDKVDLKPFGGSERDADMCRGGKQWALPILSALTIITYYNITLFEQAGVALPPTSWEDKTWTWDRLIEAGRKTTQRWGEQDAVYGYLPDAIGGNFMHAMPYTWGADPWPKEFYAQGIAQQSNWTAGPVVEATQAYQDLALKHRIAPRQGAARRAFREGGASMWTTLSWSVFQTMRDVSLFKWSMAPLPRQAANKAIGFVDCVLASNQSKAPDAAWQLVKYLTSKDGQQDYSRATLAPPARLDVLDTWLDALLKLPGATFKSRDALRDVISGYQRNYVDNWAHYVVDAGRFQTLHRDANTALLSGQANAASVLTDMKTKVDTQLKETYERFKGTRLVRDTLCQ</sequence>
<dbReference type="SUPFAM" id="SSF53850">
    <property type="entry name" value="Periplasmic binding protein-like II"/>
    <property type="match status" value="1"/>
</dbReference>
<dbReference type="AlphaFoldDB" id="A0A6J4JA19"/>
<comment type="similarity">
    <text evidence="2">Belongs to the bacterial solute-binding protein 1 family.</text>
</comment>
<dbReference type="PANTHER" id="PTHR43649:SF31">
    <property type="entry name" value="SN-GLYCEROL-3-PHOSPHATE-BINDING PERIPLASMIC PROTEIN UGPB"/>
    <property type="match status" value="1"/>
</dbReference>